<dbReference type="PANTHER" id="PTHR44051:SF2">
    <property type="entry name" value="HYPOTHETICAL GLUTATHIONE S-TRANSFERASE LIKE PROTEIN"/>
    <property type="match status" value="1"/>
</dbReference>
<dbReference type="Proteomes" id="UP000019804">
    <property type="component" value="Unassembled WGS sequence"/>
</dbReference>
<accession>A0A017S3F2</accession>
<evidence type="ECO:0000256" key="1">
    <source>
        <dbReference type="ARBA" id="ARBA00007409"/>
    </source>
</evidence>
<proteinExistence type="inferred from homology"/>
<dbReference type="STRING" id="1388766.A0A017S3F2"/>
<protein>
    <submittedName>
        <fullName evidence="4">Glutathione S-transferase protein-like protein</fullName>
    </submittedName>
</protein>
<dbReference type="InterPro" id="IPR010987">
    <property type="entry name" value="Glutathione-S-Trfase_C-like"/>
</dbReference>
<organism evidence="4 5">
    <name type="scientific">Aspergillus ruber (strain CBS 135680)</name>
    <dbReference type="NCBI Taxonomy" id="1388766"/>
    <lineage>
        <taxon>Eukaryota</taxon>
        <taxon>Fungi</taxon>
        <taxon>Dikarya</taxon>
        <taxon>Ascomycota</taxon>
        <taxon>Pezizomycotina</taxon>
        <taxon>Eurotiomycetes</taxon>
        <taxon>Eurotiomycetidae</taxon>
        <taxon>Eurotiales</taxon>
        <taxon>Aspergillaceae</taxon>
        <taxon>Aspergillus</taxon>
        <taxon>Aspergillus subgen. Aspergillus</taxon>
    </lineage>
</organism>
<feature type="domain" description="GST N-terminal" evidence="2">
    <location>
        <begin position="1"/>
        <end position="110"/>
    </location>
</feature>
<comment type="similarity">
    <text evidence="1">Belongs to the GST superfamily.</text>
</comment>
<dbReference type="SUPFAM" id="SSF47616">
    <property type="entry name" value="GST C-terminal domain-like"/>
    <property type="match status" value="1"/>
</dbReference>
<sequence length="205" mass="22786">MPTLYSNEASGNSYKARLLASFLNIPLDIIQLDLQNGEQRGDKFLAINPQSEVPTLVDGDLILGLRRNPADITEEALITNWLAFAASWVQYGVFTARAIVSLGETFNGLGTTSTEQTLREAKIRGEKSLQILDQHLGSVEWLVLGRPTIAYIAVFPYVALAPMGDISLEPFGNVTRWIGRIRELPRFIPIDGLDDPLYLRTDRIT</sequence>
<dbReference type="GeneID" id="63694478"/>
<dbReference type="InterPro" id="IPR004046">
    <property type="entry name" value="GST_C"/>
</dbReference>
<dbReference type="Gene3D" id="3.40.30.10">
    <property type="entry name" value="Glutaredoxin"/>
    <property type="match status" value="1"/>
</dbReference>
<dbReference type="InterPro" id="IPR036249">
    <property type="entry name" value="Thioredoxin-like_sf"/>
</dbReference>
<dbReference type="GO" id="GO:0016740">
    <property type="term" value="F:transferase activity"/>
    <property type="evidence" value="ECO:0007669"/>
    <property type="project" value="UniProtKB-KW"/>
</dbReference>
<dbReference type="EMBL" id="KK088444">
    <property type="protein sequence ID" value="EYE91482.1"/>
    <property type="molecule type" value="Genomic_DNA"/>
</dbReference>
<dbReference type="Pfam" id="PF13409">
    <property type="entry name" value="GST_N_2"/>
    <property type="match status" value="1"/>
</dbReference>
<evidence type="ECO:0000259" key="2">
    <source>
        <dbReference type="PROSITE" id="PS50404"/>
    </source>
</evidence>
<evidence type="ECO:0000313" key="4">
    <source>
        <dbReference type="EMBL" id="EYE91482.1"/>
    </source>
</evidence>
<dbReference type="PANTHER" id="PTHR44051">
    <property type="entry name" value="GLUTATHIONE S-TRANSFERASE-RELATED"/>
    <property type="match status" value="1"/>
</dbReference>
<dbReference type="AlphaFoldDB" id="A0A017S3F2"/>
<keyword evidence="5" id="KW-1185">Reference proteome</keyword>
<feature type="domain" description="GST C-terminal" evidence="3">
    <location>
        <begin position="71"/>
        <end position="198"/>
    </location>
</feature>
<dbReference type="InterPro" id="IPR004045">
    <property type="entry name" value="Glutathione_S-Trfase_N"/>
</dbReference>
<evidence type="ECO:0000313" key="5">
    <source>
        <dbReference type="Proteomes" id="UP000019804"/>
    </source>
</evidence>
<dbReference type="InterPro" id="IPR036282">
    <property type="entry name" value="Glutathione-S-Trfase_C_sf"/>
</dbReference>
<dbReference type="OrthoDB" id="422574at2759"/>
<dbReference type="Pfam" id="PF00043">
    <property type="entry name" value="GST_C"/>
    <property type="match status" value="1"/>
</dbReference>
<dbReference type="SUPFAM" id="SSF52833">
    <property type="entry name" value="Thioredoxin-like"/>
    <property type="match status" value="1"/>
</dbReference>
<dbReference type="RefSeq" id="XP_040635172.1">
    <property type="nucleotide sequence ID" value="XM_040779354.1"/>
</dbReference>
<dbReference type="HOGENOM" id="CLU_011226_6_0_1"/>
<gene>
    <name evidence="4" type="ORF">EURHEDRAFT_380988</name>
</gene>
<name>A0A017S3F2_ASPRC</name>
<dbReference type="PROSITE" id="PS50404">
    <property type="entry name" value="GST_NTER"/>
    <property type="match status" value="1"/>
</dbReference>
<reference evidence="5" key="1">
    <citation type="journal article" date="2014" name="Nat. Commun.">
        <title>Genomic adaptations of the halophilic Dead Sea filamentous fungus Eurotium rubrum.</title>
        <authorList>
            <person name="Kis-Papo T."/>
            <person name="Weig A.R."/>
            <person name="Riley R."/>
            <person name="Persoh D."/>
            <person name="Salamov A."/>
            <person name="Sun H."/>
            <person name="Lipzen A."/>
            <person name="Wasser S.P."/>
            <person name="Rambold G."/>
            <person name="Grigoriev I.V."/>
            <person name="Nevo E."/>
        </authorList>
    </citation>
    <scope>NUCLEOTIDE SEQUENCE [LARGE SCALE GENOMIC DNA]</scope>
    <source>
        <strain evidence="5">CBS 135680</strain>
    </source>
</reference>
<keyword evidence="4" id="KW-0808">Transferase</keyword>
<evidence type="ECO:0000259" key="3">
    <source>
        <dbReference type="PROSITE" id="PS50405"/>
    </source>
</evidence>
<dbReference type="Gene3D" id="1.20.1050.10">
    <property type="match status" value="1"/>
</dbReference>
<dbReference type="PROSITE" id="PS50405">
    <property type="entry name" value="GST_CTER"/>
    <property type="match status" value="1"/>
</dbReference>